<accession>A0A2G5HTK9</accession>
<feature type="signal peptide" evidence="1">
    <location>
        <begin position="1"/>
        <end position="20"/>
    </location>
</feature>
<proteinExistence type="predicted"/>
<keyword evidence="5" id="KW-1185">Reference proteome</keyword>
<reference evidence="2 4" key="1">
    <citation type="submission" date="2015-10" db="EMBL/GenBank/DDBJ databases">
        <title>The cercosporin biosynthetic gene cluster was horizontally transferred to several fungal lineages and shown to be expanded in Cercospora beticola based on microsynteny with recipient genomes.</title>
        <authorList>
            <person name="De Jonge R."/>
            <person name="Ebert M.K."/>
            <person name="Suttle J.C."/>
            <person name="Jurick Ii W.M."/>
            <person name="Secor G.A."/>
            <person name="Thomma B.P."/>
            <person name="Van De Peer Y."/>
            <person name="Bolton M.D."/>
        </authorList>
    </citation>
    <scope>NUCLEOTIDE SEQUENCE [LARGE SCALE GENOMIC DNA]</scope>
    <source>
        <strain evidence="2 4">09-40</strain>
    </source>
</reference>
<sequence>MKSSIQQALLLAGLFAGTNALKLQIGSNYDEGVKVNTLSKTSNATGGTGSVAANGNLDGFGDVGIGCGINWTKNVSYGGGLTGGSSDFGLGGGFNITQNQLNVSAGIGIDPANASANFVLSATKDGKFEFVFDASSETVCTNERKDGRFVVSCTSVA</sequence>
<dbReference type="Proteomes" id="UP000230605">
    <property type="component" value="Chromosome 8"/>
</dbReference>
<dbReference type="AlphaFoldDB" id="A0A2G5HTK9"/>
<protein>
    <submittedName>
        <fullName evidence="2">Uncharacterized protein</fullName>
    </submittedName>
</protein>
<name>A0A2G5HTK9_CERBT</name>
<reference evidence="3 5" key="2">
    <citation type="submission" date="2023-09" db="EMBL/GenBank/DDBJ databases">
        <title>Complete-Gapless Cercospora beticola genome.</title>
        <authorList>
            <person name="Wyatt N.A."/>
            <person name="Spanner R.E."/>
            <person name="Bolton M.D."/>
        </authorList>
    </citation>
    <scope>NUCLEOTIDE SEQUENCE [LARGE SCALE GENOMIC DNA]</scope>
    <source>
        <strain evidence="3">Cb09-40</strain>
    </source>
</reference>
<gene>
    <name evidence="2" type="ORF">CB0940_10738</name>
    <name evidence="3" type="ORF">RHO25_012128</name>
</gene>
<keyword evidence="1" id="KW-0732">Signal</keyword>
<evidence type="ECO:0000313" key="2">
    <source>
        <dbReference type="EMBL" id="PIA95633.1"/>
    </source>
</evidence>
<dbReference type="Proteomes" id="UP001302367">
    <property type="component" value="Chromosome 8"/>
</dbReference>
<dbReference type="EMBL" id="LKMD01000103">
    <property type="protein sequence ID" value="PIA95633.1"/>
    <property type="molecule type" value="Genomic_DNA"/>
</dbReference>
<evidence type="ECO:0000256" key="1">
    <source>
        <dbReference type="SAM" id="SignalP"/>
    </source>
</evidence>
<organism evidence="2 4">
    <name type="scientific">Cercospora beticola</name>
    <name type="common">Sugarbeet leaf spot fungus</name>
    <dbReference type="NCBI Taxonomy" id="122368"/>
    <lineage>
        <taxon>Eukaryota</taxon>
        <taxon>Fungi</taxon>
        <taxon>Dikarya</taxon>
        <taxon>Ascomycota</taxon>
        <taxon>Pezizomycotina</taxon>
        <taxon>Dothideomycetes</taxon>
        <taxon>Dothideomycetidae</taxon>
        <taxon>Mycosphaerellales</taxon>
        <taxon>Mycosphaerellaceae</taxon>
        <taxon>Cercospora</taxon>
    </lineage>
</organism>
<evidence type="ECO:0000313" key="4">
    <source>
        <dbReference type="Proteomes" id="UP000230605"/>
    </source>
</evidence>
<dbReference type="EMBL" id="CP134191">
    <property type="protein sequence ID" value="WPB07467.1"/>
    <property type="molecule type" value="Genomic_DNA"/>
</dbReference>
<evidence type="ECO:0000313" key="5">
    <source>
        <dbReference type="Proteomes" id="UP001302367"/>
    </source>
</evidence>
<feature type="chain" id="PRO_5013667008" evidence="1">
    <location>
        <begin position="21"/>
        <end position="157"/>
    </location>
</feature>
<dbReference type="OrthoDB" id="3648350at2759"/>
<evidence type="ECO:0000313" key="3">
    <source>
        <dbReference type="EMBL" id="WPB07467.1"/>
    </source>
</evidence>